<dbReference type="EMBL" id="CM026423">
    <property type="protein sequence ID" value="KAG0583586.1"/>
    <property type="molecule type" value="Genomic_DNA"/>
</dbReference>
<name>A0A8T0IL54_CERPU</name>
<dbReference type="GO" id="GO:0045048">
    <property type="term" value="P:protein insertion into ER membrane"/>
    <property type="evidence" value="ECO:0007669"/>
    <property type="project" value="InterPro"/>
</dbReference>
<keyword evidence="3" id="KW-1185">Reference proteome</keyword>
<dbReference type="Proteomes" id="UP000822688">
    <property type="component" value="Chromosome 3"/>
</dbReference>
<proteinExistence type="inferred from homology"/>
<protein>
    <recommendedName>
        <fullName evidence="4">Golgi to ER traffic protein 4 homolog</fullName>
    </recommendedName>
</protein>
<evidence type="ECO:0008006" key="4">
    <source>
        <dbReference type="Google" id="ProtNLM"/>
    </source>
</evidence>
<dbReference type="Pfam" id="PF04190">
    <property type="entry name" value="GET4"/>
    <property type="match status" value="1"/>
</dbReference>
<dbReference type="GO" id="GO:0005829">
    <property type="term" value="C:cytosol"/>
    <property type="evidence" value="ECO:0007669"/>
    <property type="project" value="TreeGrafter"/>
</dbReference>
<comment type="similarity">
    <text evidence="1">Belongs to the GET4 family.</text>
</comment>
<evidence type="ECO:0000313" key="3">
    <source>
        <dbReference type="Proteomes" id="UP000822688"/>
    </source>
</evidence>
<dbReference type="InterPro" id="IPR011990">
    <property type="entry name" value="TPR-like_helical_dom_sf"/>
</dbReference>
<reference evidence="2" key="1">
    <citation type="submission" date="2020-06" db="EMBL/GenBank/DDBJ databases">
        <title>WGS assembly of Ceratodon purpureus strain R40.</title>
        <authorList>
            <person name="Carey S.B."/>
            <person name="Jenkins J."/>
            <person name="Shu S."/>
            <person name="Lovell J.T."/>
            <person name="Sreedasyam A."/>
            <person name="Maumus F."/>
            <person name="Tiley G.P."/>
            <person name="Fernandez-Pozo N."/>
            <person name="Barry K."/>
            <person name="Chen C."/>
            <person name="Wang M."/>
            <person name="Lipzen A."/>
            <person name="Daum C."/>
            <person name="Saski C.A."/>
            <person name="Payton A.C."/>
            <person name="Mcbreen J.C."/>
            <person name="Conrad R.E."/>
            <person name="Kollar L.M."/>
            <person name="Olsson S."/>
            <person name="Huttunen S."/>
            <person name="Landis J.B."/>
            <person name="Wickett N.J."/>
            <person name="Johnson M.G."/>
            <person name="Rensing S.A."/>
            <person name="Grimwood J."/>
            <person name="Schmutz J."/>
            <person name="Mcdaniel S.F."/>
        </authorList>
    </citation>
    <scope>NUCLEOTIDE SEQUENCE</scope>
    <source>
        <strain evidence="2">R40</strain>
    </source>
</reference>
<dbReference type="PANTHER" id="PTHR12875">
    <property type="entry name" value="GOLGI TO ER TRAFFIC PROTEIN 4 HOMOLOG"/>
    <property type="match status" value="1"/>
</dbReference>
<evidence type="ECO:0000313" key="2">
    <source>
        <dbReference type="EMBL" id="KAG0583586.1"/>
    </source>
</evidence>
<sequence length="334" mass="37345">MVVAAAPTGAGTGTSKQLQKLEKRVQDGDYYEAQQMYKSVHSRYMHAKKYSEAIELLSSGAVAMLKHGQVTCGTELGLLLIQTLTAAKVPFDNAAIDQIRAIFNAYPRAADSQQESEASNSGVESSEATVAARTRVEGCTSFLRAALKWSIETGGFSRGAPELHDMLGQYIWTESPAPVCTPNQHQEMMKASQHFVRGNQPEAFAKVVVECMNKCYPSEADLVIARAVMLYLSLGNLRDANRLWDSVRQRLSDSSQDFPDSPLLHFVKFLLSTLERDALPLFRMLRQKYKPSLDRDPSLEEYLDEVAERFYNVQRRNGMQGMLGDFMKMFAMDS</sequence>
<accession>A0A8T0IL54</accession>
<dbReference type="FunFam" id="1.25.40.10:FF:000387">
    <property type="entry name" value="Golgi to ER traffic protein 4"/>
    <property type="match status" value="1"/>
</dbReference>
<comment type="caution">
    <text evidence="2">The sequence shown here is derived from an EMBL/GenBank/DDBJ whole genome shotgun (WGS) entry which is preliminary data.</text>
</comment>
<dbReference type="InterPro" id="IPR007317">
    <property type="entry name" value="GET4"/>
</dbReference>
<dbReference type="PANTHER" id="PTHR12875:SF0">
    <property type="entry name" value="GOLGI TO ER TRAFFIC PROTEIN 4 HOMOLOG"/>
    <property type="match status" value="1"/>
</dbReference>
<dbReference type="Gene3D" id="1.25.40.10">
    <property type="entry name" value="Tetratricopeptide repeat domain"/>
    <property type="match status" value="1"/>
</dbReference>
<organism evidence="2 3">
    <name type="scientific">Ceratodon purpureus</name>
    <name type="common">Fire moss</name>
    <name type="synonym">Dicranum purpureum</name>
    <dbReference type="NCBI Taxonomy" id="3225"/>
    <lineage>
        <taxon>Eukaryota</taxon>
        <taxon>Viridiplantae</taxon>
        <taxon>Streptophyta</taxon>
        <taxon>Embryophyta</taxon>
        <taxon>Bryophyta</taxon>
        <taxon>Bryophytina</taxon>
        <taxon>Bryopsida</taxon>
        <taxon>Dicranidae</taxon>
        <taxon>Pseudoditrichales</taxon>
        <taxon>Ditrichaceae</taxon>
        <taxon>Ceratodon</taxon>
    </lineage>
</organism>
<evidence type="ECO:0000256" key="1">
    <source>
        <dbReference type="ARBA" id="ARBA00005351"/>
    </source>
</evidence>
<gene>
    <name evidence="2" type="ORF">KC19_3G147300</name>
</gene>
<dbReference type="AlphaFoldDB" id="A0A8T0IL54"/>